<keyword evidence="2 6" id="KW-0489">Methyltransferase</keyword>
<feature type="binding site" evidence="6">
    <location>
        <position position="147"/>
    </location>
    <ligand>
        <name>S-adenosyl-L-methionine</name>
        <dbReference type="ChEBI" id="CHEBI:59789"/>
    </ligand>
</feature>
<dbReference type="CDD" id="cd18087">
    <property type="entry name" value="TrmY-like"/>
    <property type="match status" value="1"/>
</dbReference>
<comment type="caution">
    <text evidence="7">The sequence shown here is derived from an EMBL/GenBank/DDBJ whole genome shotgun (WGS) entry which is preliminary data.</text>
</comment>
<keyword evidence="5 6" id="KW-0819">tRNA processing</keyword>
<keyword evidence="1 6" id="KW-0963">Cytoplasm</keyword>
<evidence type="ECO:0000313" key="7">
    <source>
        <dbReference type="EMBL" id="HGE65863.1"/>
    </source>
</evidence>
<dbReference type="PANTHER" id="PTHR40703">
    <property type="entry name" value="TRNA (PSEUDOURIDINE(54)-N(1))-METHYLTRANSFERASE"/>
    <property type="match status" value="1"/>
</dbReference>
<dbReference type="SUPFAM" id="SSF75217">
    <property type="entry name" value="alpha/beta knot"/>
    <property type="match status" value="1"/>
</dbReference>
<gene>
    <name evidence="6 7" type="primary">trmY</name>
    <name evidence="8" type="ORF">ENT89_04450</name>
    <name evidence="7" type="ORF">ENX77_01860</name>
</gene>
<dbReference type="InterPro" id="IPR029026">
    <property type="entry name" value="tRNA_m1G_MTases_N"/>
</dbReference>
<dbReference type="EMBL" id="DTAK01000028">
    <property type="protein sequence ID" value="HGU59413.1"/>
    <property type="molecule type" value="Genomic_DNA"/>
</dbReference>
<dbReference type="NCBIfam" id="NF002560">
    <property type="entry name" value="PRK02135.1"/>
    <property type="match status" value="1"/>
</dbReference>
<dbReference type="HAMAP" id="MF_00587">
    <property type="entry name" value="tRNA_methyltr_TrmY"/>
    <property type="match status" value="1"/>
</dbReference>
<sequence>MKRVFVLIANKAVTKPFNLNDLAGSAGRMDIVCRFISQSLFISHGVRKNSEVYVILKGEPDPLKTLKIIGSEVRYLAPDERNIGGMIKKALKEGVDKKWKKVSHGVYISRKGLVELLEELGGNFYYLREDGKDITTVHISDPVFILGDHLGVSEEDERVIMKKAEKISLGKISYQADQCVTILNYILDKRLNNSQREIT</sequence>
<comment type="catalytic activity">
    <reaction evidence="6">
        <text>pseudouridine(54) in tRNA + S-adenosyl-L-methionine = N(1)-methylpseudouridine(54) in tRNA + S-adenosyl-L-homocysteine + H(+)</text>
        <dbReference type="Rhea" id="RHEA:55292"/>
        <dbReference type="Rhea" id="RHEA-COMP:14140"/>
        <dbReference type="Rhea" id="RHEA-COMP:14141"/>
        <dbReference type="ChEBI" id="CHEBI:15378"/>
        <dbReference type="ChEBI" id="CHEBI:57856"/>
        <dbReference type="ChEBI" id="CHEBI:59789"/>
        <dbReference type="ChEBI" id="CHEBI:65314"/>
        <dbReference type="ChEBI" id="CHEBI:74890"/>
        <dbReference type="EC" id="2.1.1.257"/>
    </reaction>
</comment>
<comment type="subunit">
    <text evidence="6">Homodimer.</text>
</comment>
<dbReference type="Pfam" id="PF04013">
    <property type="entry name" value="Methyltrn_RNA_2"/>
    <property type="match status" value="1"/>
</dbReference>
<comment type="function">
    <text evidence="6">Specifically catalyzes the N1-methylation of pseudouridine at position 54 (Psi54) in tRNAs.</text>
</comment>
<feature type="binding site" evidence="6">
    <location>
        <position position="127"/>
    </location>
    <ligand>
        <name>S-adenosyl-L-methionine</name>
        <dbReference type="ChEBI" id="CHEBI:59789"/>
    </ligand>
</feature>
<dbReference type="EC" id="2.1.1.257" evidence="6"/>
<comment type="similarity">
    <text evidence="6">Belongs to the methyltransferase superfamily. TrmY family.</text>
</comment>
<comment type="subcellular location">
    <subcellularLocation>
        <location evidence="6">Cytoplasm</location>
    </subcellularLocation>
</comment>
<dbReference type="InterPro" id="IPR029028">
    <property type="entry name" value="Alpha/beta_knot_MTases"/>
</dbReference>
<organism evidence="7">
    <name type="scientific">Geoglobus ahangari</name>
    <dbReference type="NCBI Taxonomy" id="113653"/>
    <lineage>
        <taxon>Archaea</taxon>
        <taxon>Methanobacteriati</taxon>
        <taxon>Methanobacteriota</taxon>
        <taxon>Archaeoglobi</taxon>
        <taxon>Archaeoglobales</taxon>
        <taxon>Archaeoglobaceae</taxon>
        <taxon>Geoglobus</taxon>
    </lineage>
</organism>
<evidence type="ECO:0000256" key="4">
    <source>
        <dbReference type="ARBA" id="ARBA00022691"/>
    </source>
</evidence>
<dbReference type="EMBL" id="DTPI01000008">
    <property type="protein sequence ID" value="HGE65863.1"/>
    <property type="molecule type" value="Genomic_DNA"/>
</dbReference>
<protein>
    <recommendedName>
        <fullName evidence="6">tRNA (pseudouridine(54)-N(1))-methyltransferase</fullName>
        <ecNumber evidence="6">2.1.1.257</ecNumber>
    </recommendedName>
</protein>
<reference evidence="7" key="1">
    <citation type="journal article" date="2020" name="mSystems">
        <title>Genome- and Community-Level Interaction Insights into Carbon Utilization and Element Cycling Functions of Hydrothermarchaeota in Hydrothermal Sediment.</title>
        <authorList>
            <person name="Zhou Z."/>
            <person name="Liu Y."/>
            <person name="Xu W."/>
            <person name="Pan J."/>
            <person name="Luo Z.H."/>
            <person name="Li M."/>
        </authorList>
    </citation>
    <scope>NUCLEOTIDE SEQUENCE [LARGE SCALE GENOMIC DNA]</scope>
    <source>
        <strain evidence="8">SpSt-62</strain>
        <strain evidence="7">SpSt-97</strain>
    </source>
</reference>
<evidence type="ECO:0000256" key="6">
    <source>
        <dbReference type="HAMAP-Rule" id="MF_00587"/>
    </source>
</evidence>
<dbReference type="InterPro" id="IPR007158">
    <property type="entry name" value="TrmY"/>
</dbReference>
<dbReference type="GO" id="GO:0030488">
    <property type="term" value="P:tRNA methylation"/>
    <property type="evidence" value="ECO:0007669"/>
    <property type="project" value="UniProtKB-UniRule"/>
</dbReference>
<dbReference type="Gene3D" id="3.40.1280.10">
    <property type="match status" value="1"/>
</dbReference>
<keyword evidence="3 6" id="KW-0808">Transferase</keyword>
<dbReference type="GO" id="GO:0005737">
    <property type="term" value="C:cytoplasm"/>
    <property type="evidence" value="ECO:0007669"/>
    <property type="project" value="UniProtKB-SubCell"/>
</dbReference>
<name>A0A7C3YLN7_9EURY</name>
<evidence type="ECO:0000256" key="1">
    <source>
        <dbReference type="ARBA" id="ARBA00022490"/>
    </source>
</evidence>
<accession>A0A7C3YLN7</accession>
<dbReference type="GO" id="GO:0008175">
    <property type="term" value="F:tRNA methyltransferase activity"/>
    <property type="evidence" value="ECO:0007669"/>
    <property type="project" value="UniProtKB-UniRule"/>
</dbReference>
<dbReference type="GO" id="GO:0008757">
    <property type="term" value="F:S-adenosylmethionine-dependent methyltransferase activity"/>
    <property type="evidence" value="ECO:0007669"/>
    <property type="project" value="UniProtKB-UniRule"/>
</dbReference>
<dbReference type="AlphaFoldDB" id="A0A7C3YLN7"/>
<evidence type="ECO:0000256" key="5">
    <source>
        <dbReference type="ARBA" id="ARBA00022694"/>
    </source>
</evidence>
<comment type="caution">
    <text evidence="6">Lacks conserved residue(s) required for the propagation of feature annotation.</text>
</comment>
<evidence type="ECO:0000256" key="2">
    <source>
        <dbReference type="ARBA" id="ARBA00022603"/>
    </source>
</evidence>
<proteinExistence type="inferred from homology"/>
<keyword evidence="4 6" id="KW-0949">S-adenosyl-L-methionine</keyword>
<dbReference type="PANTHER" id="PTHR40703:SF1">
    <property type="entry name" value="TRNA (PSEUDOURIDINE(54)-N(1))-METHYLTRANSFERASE"/>
    <property type="match status" value="1"/>
</dbReference>
<evidence type="ECO:0000313" key="8">
    <source>
        <dbReference type="EMBL" id="HGU59413.1"/>
    </source>
</evidence>
<feature type="binding site" evidence="6">
    <location>
        <position position="179"/>
    </location>
    <ligand>
        <name>S-adenosyl-L-methionine</name>
        <dbReference type="ChEBI" id="CHEBI:59789"/>
    </ligand>
</feature>
<evidence type="ECO:0000256" key="3">
    <source>
        <dbReference type="ARBA" id="ARBA00022679"/>
    </source>
</evidence>